<dbReference type="Proteomes" id="UP000269301">
    <property type="component" value="Unassembled WGS sequence"/>
</dbReference>
<evidence type="ECO:0000256" key="1">
    <source>
        <dbReference type="ARBA" id="ARBA00004141"/>
    </source>
</evidence>
<evidence type="ECO:0000313" key="7">
    <source>
        <dbReference type="Proteomes" id="UP000269301"/>
    </source>
</evidence>
<dbReference type="GO" id="GO:0016020">
    <property type="term" value="C:membrane"/>
    <property type="evidence" value="ECO:0007669"/>
    <property type="project" value="UniProtKB-SubCell"/>
</dbReference>
<proteinExistence type="predicted"/>
<keyword evidence="7" id="KW-1185">Reference proteome</keyword>
<dbReference type="EMBL" id="RBZP01000008">
    <property type="protein sequence ID" value="RKQ32940.1"/>
    <property type="molecule type" value="Genomic_DNA"/>
</dbReference>
<keyword evidence="3 5" id="KW-1133">Transmembrane helix</keyword>
<evidence type="ECO:0000256" key="3">
    <source>
        <dbReference type="ARBA" id="ARBA00022989"/>
    </source>
</evidence>
<dbReference type="OrthoDB" id="2969770at2"/>
<organism evidence="6 7">
    <name type="scientific">Oceanobacillus halophilus</name>
    <dbReference type="NCBI Taxonomy" id="930130"/>
    <lineage>
        <taxon>Bacteria</taxon>
        <taxon>Bacillati</taxon>
        <taxon>Bacillota</taxon>
        <taxon>Bacilli</taxon>
        <taxon>Bacillales</taxon>
        <taxon>Bacillaceae</taxon>
        <taxon>Oceanobacillus</taxon>
    </lineage>
</organism>
<comment type="caution">
    <text evidence="6">The sequence shown here is derived from an EMBL/GenBank/DDBJ whole genome shotgun (WGS) entry which is preliminary data.</text>
</comment>
<evidence type="ECO:0000256" key="2">
    <source>
        <dbReference type="ARBA" id="ARBA00022692"/>
    </source>
</evidence>
<gene>
    <name evidence="6" type="ORF">D8M06_11105</name>
</gene>
<dbReference type="InterPro" id="IPR032808">
    <property type="entry name" value="DoxX"/>
</dbReference>
<evidence type="ECO:0000256" key="5">
    <source>
        <dbReference type="SAM" id="Phobius"/>
    </source>
</evidence>
<comment type="subcellular location">
    <subcellularLocation>
        <location evidence="1">Membrane</location>
        <topology evidence="1">Multi-pass membrane protein</topology>
    </subcellularLocation>
</comment>
<evidence type="ECO:0000256" key="4">
    <source>
        <dbReference type="ARBA" id="ARBA00023136"/>
    </source>
</evidence>
<sequence length="118" mass="13277">MILQTNKWICFAIGYVFIISGIAKLVISDFRVIFSNLGFPYPELILFIVAIIEITCGTLIAARIYLKQAIPALIVIMLGAILLTKLPILSSGDFLSFAFEARLDFVMLILLLMSWKYK</sequence>
<dbReference type="Pfam" id="PF07681">
    <property type="entry name" value="DoxX"/>
    <property type="match status" value="1"/>
</dbReference>
<dbReference type="AlphaFoldDB" id="A0A495A3T4"/>
<feature type="transmembrane region" description="Helical" evidence="5">
    <location>
        <begin position="69"/>
        <end position="88"/>
    </location>
</feature>
<protein>
    <submittedName>
        <fullName evidence="6">DoxX family membrane protein</fullName>
    </submittedName>
</protein>
<dbReference type="RefSeq" id="WP_121204477.1">
    <property type="nucleotide sequence ID" value="NZ_RBZP01000008.1"/>
</dbReference>
<name>A0A495A3T4_9BACI</name>
<evidence type="ECO:0000313" key="6">
    <source>
        <dbReference type="EMBL" id="RKQ32940.1"/>
    </source>
</evidence>
<accession>A0A495A3T4</accession>
<feature type="transmembrane region" description="Helical" evidence="5">
    <location>
        <begin position="7"/>
        <end position="27"/>
    </location>
</feature>
<keyword evidence="4 5" id="KW-0472">Membrane</keyword>
<keyword evidence="2 5" id="KW-0812">Transmembrane</keyword>
<feature type="transmembrane region" description="Helical" evidence="5">
    <location>
        <begin position="39"/>
        <end position="62"/>
    </location>
</feature>
<reference evidence="6 7" key="1">
    <citation type="journal article" date="2016" name="Int. J. Syst. Evol. Microbiol.">
        <title>Oceanobacillus halophilus sp. nov., a novel moderately halophilic bacterium from a hypersaline lake.</title>
        <authorList>
            <person name="Amoozegar M.A."/>
            <person name="Bagheri M."/>
            <person name="Makhdoumi A."/>
            <person name="Nikou M.M."/>
            <person name="Fazeli S.A.S."/>
            <person name="Schumann P."/>
            <person name="Sproer C."/>
            <person name="Sanchez-Porro C."/>
            <person name="Ventosa A."/>
        </authorList>
    </citation>
    <scope>NUCLEOTIDE SEQUENCE [LARGE SCALE GENOMIC DNA]</scope>
    <source>
        <strain evidence="6 7">DSM 23996</strain>
    </source>
</reference>